<evidence type="ECO:0000313" key="2">
    <source>
        <dbReference type="EMBL" id="AZE29023.1"/>
    </source>
</evidence>
<dbReference type="EMBL" id="CP027750">
    <property type="protein sequence ID" value="AZE29023.1"/>
    <property type="molecule type" value="Genomic_DNA"/>
</dbReference>
<gene>
    <name evidence="2" type="ORF">C4K07_2238</name>
</gene>
<accession>A0AAD0ZH62</accession>
<reference evidence="2 3" key="1">
    <citation type="submission" date="2018-03" db="EMBL/GenBank/DDBJ databases">
        <title>Diversity of phytobeneficial traits revealed by whole-genome analysis of worldwide-isolated phenazine-producing Pseudomonas spp.</title>
        <authorList>
            <person name="Biessy A."/>
            <person name="Novinscak A."/>
            <person name="Blom J."/>
            <person name="Leger G."/>
            <person name="Thomashow L.S."/>
            <person name="Cazorla F.M."/>
            <person name="Josic D."/>
            <person name="Filion M."/>
        </authorList>
    </citation>
    <scope>NUCLEOTIDE SEQUENCE [LARGE SCALE GENOMIC DNA]</scope>
    <source>
        <strain evidence="2 3">ChPhzS24</strain>
    </source>
</reference>
<name>A0AAD0ZH62_9PSED</name>
<protein>
    <submittedName>
        <fullName evidence="2">Uncharacterized protein</fullName>
    </submittedName>
</protein>
<evidence type="ECO:0000313" key="3">
    <source>
        <dbReference type="Proteomes" id="UP000280455"/>
    </source>
</evidence>
<sequence>MLEDARQAIRQGPPPWGGRSCTREQYLPQALAFKARANGSGVY</sequence>
<dbReference type="Proteomes" id="UP000280455">
    <property type="component" value="Chromosome"/>
</dbReference>
<feature type="region of interest" description="Disordered" evidence="1">
    <location>
        <begin position="1"/>
        <end position="21"/>
    </location>
</feature>
<evidence type="ECO:0000256" key="1">
    <source>
        <dbReference type="SAM" id="MobiDB-lite"/>
    </source>
</evidence>
<dbReference type="AlphaFoldDB" id="A0AAD0ZH62"/>
<proteinExistence type="predicted"/>
<organism evidence="2 3">
    <name type="scientific">Pseudomonas chlororaphis subsp. aureofaciens</name>
    <dbReference type="NCBI Taxonomy" id="587851"/>
    <lineage>
        <taxon>Bacteria</taxon>
        <taxon>Pseudomonadati</taxon>
        <taxon>Pseudomonadota</taxon>
        <taxon>Gammaproteobacteria</taxon>
        <taxon>Pseudomonadales</taxon>
        <taxon>Pseudomonadaceae</taxon>
        <taxon>Pseudomonas</taxon>
    </lineage>
</organism>